<feature type="region of interest" description="Disordered" evidence="9">
    <location>
        <begin position="143"/>
        <end position="210"/>
    </location>
</feature>
<evidence type="ECO:0000256" key="6">
    <source>
        <dbReference type="ARBA" id="ARBA00023136"/>
    </source>
</evidence>
<dbReference type="PANTHER" id="PTHR11073:SF1">
    <property type="entry name" value="CALNEXIN 14D-RELATED"/>
    <property type="match status" value="1"/>
</dbReference>
<evidence type="ECO:0000256" key="9">
    <source>
        <dbReference type="SAM" id="MobiDB-lite"/>
    </source>
</evidence>
<dbReference type="GO" id="GO:0051082">
    <property type="term" value="F:unfolded protein binding"/>
    <property type="evidence" value="ECO:0007669"/>
    <property type="project" value="InterPro"/>
</dbReference>
<feature type="region of interest" description="Disordered" evidence="9">
    <location>
        <begin position="380"/>
        <end position="433"/>
    </location>
</feature>
<dbReference type="PRINTS" id="PR00626">
    <property type="entry name" value="CALRETICULIN"/>
</dbReference>
<dbReference type="FunFam" id="2.10.250.10:FF:000001">
    <property type="entry name" value="Calnexin homolog"/>
    <property type="match status" value="1"/>
</dbReference>
<keyword evidence="6 8" id="KW-0472">Membrane</keyword>
<evidence type="ECO:0000256" key="7">
    <source>
        <dbReference type="ARBA" id="ARBA00023186"/>
    </source>
</evidence>
<feature type="compositionally biased region" description="Basic and acidic residues" evidence="9">
    <location>
        <begin position="116"/>
        <end position="127"/>
    </location>
</feature>
<dbReference type="InterPro" id="IPR013320">
    <property type="entry name" value="ConA-like_dom_sf"/>
</dbReference>
<evidence type="ECO:0000256" key="2">
    <source>
        <dbReference type="ARBA" id="ARBA00010983"/>
    </source>
</evidence>
<feature type="compositionally biased region" description="Basic residues" evidence="9">
    <location>
        <begin position="421"/>
        <end position="433"/>
    </location>
</feature>
<protein>
    <submittedName>
        <fullName evidence="10">6292_t:CDS:1</fullName>
    </submittedName>
</protein>
<dbReference type="PANTHER" id="PTHR11073">
    <property type="entry name" value="CALRETICULIN AND CALNEXIN"/>
    <property type="match status" value="1"/>
</dbReference>
<dbReference type="AlphaFoldDB" id="A0A9N9DC89"/>
<accession>A0A9N9DC89</accession>
<dbReference type="GO" id="GO:0036503">
    <property type="term" value="P:ERAD pathway"/>
    <property type="evidence" value="ECO:0007669"/>
    <property type="project" value="TreeGrafter"/>
</dbReference>
<evidence type="ECO:0000256" key="4">
    <source>
        <dbReference type="ARBA" id="ARBA00022824"/>
    </source>
</evidence>
<comment type="subcellular location">
    <subcellularLocation>
        <location evidence="1">Endoplasmic reticulum membrane</location>
        <topology evidence="1">Single-pass membrane protein</topology>
    </subcellularLocation>
</comment>
<keyword evidence="11" id="KW-1185">Reference proteome</keyword>
<reference evidence="10" key="1">
    <citation type="submission" date="2021-06" db="EMBL/GenBank/DDBJ databases">
        <authorList>
            <person name="Kallberg Y."/>
            <person name="Tangrot J."/>
            <person name="Rosling A."/>
        </authorList>
    </citation>
    <scope>NUCLEOTIDE SEQUENCE</scope>
    <source>
        <strain evidence="10">CL551</strain>
    </source>
</reference>
<dbReference type="InterPro" id="IPR018124">
    <property type="entry name" value="Calret/calnex_CS"/>
</dbReference>
<keyword evidence="5 8" id="KW-1133">Transmembrane helix</keyword>
<evidence type="ECO:0000256" key="8">
    <source>
        <dbReference type="RuleBase" id="RU362126"/>
    </source>
</evidence>
<keyword evidence="7 8" id="KW-0143">Chaperone</keyword>
<evidence type="ECO:0000256" key="3">
    <source>
        <dbReference type="ARBA" id="ARBA00022692"/>
    </source>
</evidence>
<proteinExistence type="inferred from homology"/>
<dbReference type="InterPro" id="IPR009033">
    <property type="entry name" value="Calreticulin/calnexin_P_dom_sf"/>
</dbReference>
<dbReference type="PROSITE" id="PS00805">
    <property type="entry name" value="CALRETICULIN_REPEAT"/>
    <property type="match status" value="1"/>
</dbReference>
<dbReference type="Pfam" id="PF00262">
    <property type="entry name" value="Calreticulin"/>
    <property type="match status" value="1"/>
</dbReference>
<feature type="compositionally biased region" description="Basic and acidic residues" evidence="9">
    <location>
        <begin position="396"/>
        <end position="409"/>
    </location>
</feature>
<comment type="similarity">
    <text evidence="2 8">Belongs to the calreticulin family.</text>
</comment>
<dbReference type="OrthoDB" id="1938156at2759"/>
<feature type="transmembrane region" description="Helical" evidence="8">
    <location>
        <begin position="351"/>
        <end position="374"/>
    </location>
</feature>
<sequence length="433" mass="49012">MDLSVGGAYMKLLTESKDGIQAVEFSDKTPYTIMFGPDRCGSTNKVHFIFRHKNPLTGEYEEKHLSSAPSAKTVKLSTLYGLIVRPDNTFEIRINNESVKTGSLLKDFSPAVNPPKEIEDPDDKKPSDWITRSLSKERVIIRDEDAPLEIPDEDAQKPEGWLDDEPLNIPDPEAKKPEDWDDEEDGDWIPPSIPNPKCEEAPGCGEWKRPTKRNPNYKGKWYPPEIDNPEYKGPWAPRKIPNPKFFEDLTPSNFEKIAAVGFEIWTMQSDILFDNIYIGHSEEDAQKFAEETWGVKYKIEKEKEDKDNKISDEELTVSFLDDPIKFLQQHIDEFIESFLEDPLEAIKAKPYIVAGFSAVVIFLFALLKLLFGLISPAKKASGKHKKTDEPTPDDNNADKGDASTSKDDGNEGDSETETKKTTTKRSAKKTPKI</sequence>
<evidence type="ECO:0000313" key="10">
    <source>
        <dbReference type="EMBL" id="CAG8630225.1"/>
    </source>
</evidence>
<dbReference type="InterPro" id="IPR001580">
    <property type="entry name" value="Calret/calnex"/>
</dbReference>
<dbReference type="EMBL" id="CAJVPV010008398">
    <property type="protein sequence ID" value="CAG8630225.1"/>
    <property type="molecule type" value="Genomic_DNA"/>
</dbReference>
<dbReference type="PROSITE" id="PS00804">
    <property type="entry name" value="CALRETICULIN_2"/>
    <property type="match status" value="1"/>
</dbReference>
<dbReference type="SUPFAM" id="SSF49899">
    <property type="entry name" value="Concanavalin A-like lectins/glucanases"/>
    <property type="match status" value="2"/>
</dbReference>
<dbReference type="Proteomes" id="UP000789342">
    <property type="component" value="Unassembled WGS sequence"/>
</dbReference>
<gene>
    <name evidence="10" type="ORF">AMORRO_LOCUS9055</name>
</gene>
<evidence type="ECO:0000256" key="5">
    <source>
        <dbReference type="ARBA" id="ARBA00022989"/>
    </source>
</evidence>
<dbReference type="Gene3D" id="2.10.250.10">
    <property type="entry name" value="Calreticulin/calnexin, P domain"/>
    <property type="match status" value="1"/>
</dbReference>
<dbReference type="Gene3D" id="2.60.120.200">
    <property type="match status" value="1"/>
</dbReference>
<evidence type="ECO:0000313" key="11">
    <source>
        <dbReference type="Proteomes" id="UP000789342"/>
    </source>
</evidence>
<organism evidence="10 11">
    <name type="scientific">Acaulospora morrowiae</name>
    <dbReference type="NCBI Taxonomy" id="94023"/>
    <lineage>
        <taxon>Eukaryota</taxon>
        <taxon>Fungi</taxon>
        <taxon>Fungi incertae sedis</taxon>
        <taxon>Mucoromycota</taxon>
        <taxon>Glomeromycotina</taxon>
        <taxon>Glomeromycetes</taxon>
        <taxon>Diversisporales</taxon>
        <taxon>Acaulosporaceae</taxon>
        <taxon>Acaulospora</taxon>
    </lineage>
</organism>
<dbReference type="GO" id="GO:0005789">
    <property type="term" value="C:endoplasmic reticulum membrane"/>
    <property type="evidence" value="ECO:0007669"/>
    <property type="project" value="UniProtKB-SubCell"/>
</dbReference>
<evidence type="ECO:0000256" key="1">
    <source>
        <dbReference type="ARBA" id="ARBA00004389"/>
    </source>
</evidence>
<dbReference type="GO" id="GO:0005509">
    <property type="term" value="F:calcium ion binding"/>
    <property type="evidence" value="ECO:0007669"/>
    <property type="project" value="InterPro"/>
</dbReference>
<keyword evidence="3 8" id="KW-0812">Transmembrane</keyword>
<feature type="region of interest" description="Disordered" evidence="9">
    <location>
        <begin position="106"/>
        <end position="131"/>
    </location>
</feature>
<comment type="caution">
    <text evidence="10">The sequence shown here is derived from an EMBL/GenBank/DDBJ whole genome shotgun (WGS) entry which is preliminary data.</text>
</comment>
<keyword evidence="4 8" id="KW-0256">Endoplasmic reticulum</keyword>
<name>A0A9N9DC89_9GLOM</name>
<dbReference type="GO" id="GO:0006457">
    <property type="term" value="P:protein folding"/>
    <property type="evidence" value="ECO:0007669"/>
    <property type="project" value="InterPro"/>
</dbReference>
<dbReference type="SUPFAM" id="SSF63887">
    <property type="entry name" value="P-domain of calnexin/calreticulin"/>
    <property type="match status" value="1"/>
</dbReference>